<evidence type="ECO:0000313" key="1">
    <source>
        <dbReference type="EMBL" id="KAF2035540.1"/>
    </source>
</evidence>
<comment type="caution">
    <text evidence="1">The sequence shown here is derived from an EMBL/GenBank/DDBJ whole genome shotgun (WGS) entry which is preliminary data.</text>
</comment>
<accession>A0A9P4HL56</accession>
<reference evidence="1" key="1">
    <citation type="journal article" date="2020" name="Stud. Mycol.">
        <title>101 Dothideomycetes genomes: a test case for predicting lifestyles and emergence of pathogens.</title>
        <authorList>
            <person name="Haridas S."/>
            <person name="Albert R."/>
            <person name="Binder M."/>
            <person name="Bloem J."/>
            <person name="Labutti K."/>
            <person name="Salamov A."/>
            <person name="Andreopoulos B."/>
            <person name="Baker S."/>
            <person name="Barry K."/>
            <person name="Bills G."/>
            <person name="Bluhm B."/>
            <person name="Cannon C."/>
            <person name="Castanera R."/>
            <person name="Culley D."/>
            <person name="Daum C."/>
            <person name="Ezra D."/>
            <person name="Gonzalez J."/>
            <person name="Henrissat B."/>
            <person name="Kuo A."/>
            <person name="Liang C."/>
            <person name="Lipzen A."/>
            <person name="Lutzoni F."/>
            <person name="Magnuson J."/>
            <person name="Mondo S."/>
            <person name="Nolan M."/>
            <person name="Ohm R."/>
            <person name="Pangilinan J."/>
            <person name="Park H.-J."/>
            <person name="Ramirez L."/>
            <person name="Alfaro M."/>
            <person name="Sun H."/>
            <person name="Tritt A."/>
            <person name="Yoshinaga Y."/>
            <person name="Zwiers L.-H."/>
            <person name="Turgeon B."/>
            <person name="Goodwin S."/>
            <person name="Spatafora J."/>
            <person name="Crous P."/>
            <person name="Grigoriev I."/>
        </authorList>
    </citation>
    <scope>NUCLEOTIDE SEQUENCE</scope>
    <source>
        <strain evidence="1">CBS 110217</strain>
    </source>
</reference>
<protein>
    <submittedName>
        <fullName evidence="1">Uncharacterized protein</fullName>
    </submittedName>
</protein>
<gene>
    <name evidence="1" type="ORF">EK21DRAFT_84587</name>
</gene>
<organism evidence="1 2">
    <name type="scientific">Setomelanomma holmii</name>
    <dbReference type="NCBI Taxonomy" id="210430"/>
    <lineage>
        <taxon>Eukaryota</taxon>
        <taxon>Fungi</taxon>
        <taxon>Dikarya</taxon>
        <taxon>Ascomycota</taxon>
        <taxon>Pezizomycotina</taxon>
        <taxon>Dothideomycetes</taxon>
        <taxon>Pleosporomycetidae</taxon>
        <taxon>Pleosporales</taxon>
        <taxon>Pleosporineae</taxon>
        <taxon>Phaeosphaeriaceae</taxon>
        <taxon>Setomelanomma</taxon>
    </lineage>
</organism>
<dbReference type="EMBL" id="ML978157">
    <property type="protein sequence ID" value="KAF2035540.1"/>
    <property type="molecule type" value="Genomic_DNA"/>
</dbReference>
<evidence type="ECO:0000313" key="2">
    <source>
        <dbReference type="Proteomes" id="UP000799777"/>
    </source>
</evidence>
<sequence length="248" mass="28042">MAPFHNSDIDPLEAVQHDIDILVNTSLHTCTFEGTEIEFLAPSAINAIATEHNIREYVTNSPYTVDLDPPLQEAFITTILKDGKAMFTNIVAGGEVYPMGRMQFLFRMLWPASGQKLTDENLPFNQSYTKIPGDVDFSQELQAFCKTQPLRAPDRSYLPLVYALRKDTLMVHPKVEATYEVKFHREYCDGLDDESFSMLEFSAEAWTKLDQEGEAQDLREAGVMGFWCEGKYYLVNQMPAANGESTVT</sequence>
<proteinExistence type="predicted"/>
<name>A0A9P4HL56_9PLEO</name>
<dbReference type="AlphaFoldDB" id="A0A9P4HL56"/>
<dbReference type="Proteomes" id="UP000799777">
    <property type="component" value="Unassembled WGS sequence"/>
</dbReference>
<keyword evidence="2" id="KW-1185">Reference proteome</keyword>